<gene>
    <name evidence="1" type="ORF">EI163_03075</name>
</gene>
<accession>A0ABR9F7T7</accession>
<keyword evidence="2" id="KW-1185">Reference proteome</keyword>
<proteinExistence type="predicted"/>
<dbReference type="Gene3D" id="2.60.120.380">
    <property type="match status" value="2"/>
</dbReference>
<dbReference type="Proteomes" id="UP000754821">
    <property type="component" value="Unassembled WGS sequence"/>
</dbReference>
<protein>
    <submittedName>
        <fullName evidence="1">Uncharacterized protein</fullName>
    </submittedName>
</protein>
<dbReference type="EMBL" id="RRZC01000002">
    <property type="protein sequence ID" value="MBE0402548.1"/>
    <property type="molecule type" value="Genomic_DNA"/>
</dbReference>
<name>A0ABR9F7T7_9GAMM</name>
<comment type="caution">
    <text evidence="1">The sequence shown here is derived from an EMBL/GenBank/DDBJ whole genome shotgun (WGS) entry which is preliminary data.</text>
</comment>
<dbReference type="RefSeq" id="WP_192526642.1">
    <property type="nucleotide sequence ID" value="NZ_RRZC01000002.1"/>
</dbReference>
<reference evidence="1 2" key="1">
    <citation type="submission" date="2020-07" db="EMBL/GenBank/DDBJ databases">
        <title>Halophilic bacteria isolated from french cheeses.</title>
        <authorList>
            <person name="Kothe C.I."/>
            <person name="Farah-Kraiem B."/>
            <person name="Renault P."/>
            <person name="Dridi B."/>
        </authorList>
    </citation>
    <scope>NUCLEOTIDE SEQUENCE [LARGE SCALE GENOMIC DNA]</scope>
    <source>
        <strain evidence="1 2">FME16</strain>
    </source>
</reference>
<sequence>MAKSSPFALIVVAVGGAVVGFLAAQTLSSDASSSSSSSSSVASQSAEQTPTADALVGLDSVTLGERLRGEITASDLLNGNDGSRYDRYMMTLDESDLVEFSLRGALNGIVALYDDQLQLLSVAPTARHRIEQAGDYMVVVSGADSSSYGPYTLNSRVVELSDSTVLALDAPLDSWLDGSSSEYTLTIEEAGMYQLEMRSDEFDAYLELSGPNGYFREDDDSAGNLDARISDFLVPGDYTVTARTSYNEGAGLFTLTAESRELPGDGELRNDGSIVPNDSLNGLYSGQNLSYQVEIEEAGMYQIDMMSDDIDAYLVLEGPDGYYRENDDGGDNLNARIADFFEPGTYQLTARTAYGSDSGLFRITLEPQELPEGIELRNSGAITLGETLNGWYTGESLVYELELAESSLVTINMRSSDFDAYLELEGEGVAVSDDDGGAGTDAQLQQQLLPGTYTVIARGFSTASSGLFELDVTAEPAQMQPNM</sequence>
<organism evidence="1 2">
    <name type="scientific">Halomonas citrativorans</name>
    <dbReference type="NCBI Taxonomy" id="2742612"/>
    <lineage>
        <taxon>Bacteria</taxon>
        <taxon>Pseudomonadati</taxon>
        <taxon>Pseudomonadota</taxon>
        <taxon>Gammaproteobacteria</taxon>
        <taxon>Oceanospirillales</taxon>
        <taxon>Halomonadaceae</taxon>
        <taxon>Halomonas</taxon>
    </lineage>
</organism>
<evidence type="ECO:0000313" key="2">
    <source>
        <dbReference type="Proteomes" id="UP000754821"/>
    </source>
</evidence>
<evidence type="ECO:0000313" key="1">
    <source>
        <dbReference type="EMBL" id="MBE0402548.1"/>
    </source>
</evidence>